<evidence type="ECO:0000313" key="4">
    <source>
        <dbReference type="EMBL" id="KAL3779815.1"/>
    </source>
</evidence>
<sequence>MASSWTEESNLGASSYSSNNYPDALVHYTNALDTLLNSSSGDAVEITEIEQKKQHQILLSNVIACRLKIGGEEMVERALVEARECIAINPNWAKAHIRLASAYIAQGGHSNDACQALQRAISLDRENKVAREMLVKELRRRDNCGSSSSSSCREGNTSANAGDNAGATVETAQQTNAGHSSTAPSSSAQQQNTNASTSSTSSNNQNNLDIDDIYHQPHHNQPNSLSELMQQYLTRAISWYHSQSDDKKTLLKVSFCFLLLYIALGGRFGLEYAVGQNHKKRGNYGQGNVYERYNNYNNRQSYGDGHYYGQRREAAQTADEYHYNRQSSVYNDRSNPRNEEYYSHGQGSAQGRQSSQSSSGYSGSTDRENANANARDGNRYNDGSNPSGSNEQYYSQHNNNDNRQRQSSTYHNSDSSQQRAYNDRNNRRNDRYYERYDEYPDYSERPRSRSSRSSFGMPNLFDGSFQSMGILFIIGVVCHRLGINPGQVFFMLNMANRRGGVHRPGGMYGRRGFGAGGFGGAGVGPGVGFRFGGGRNRFGRRY</sequence>
<dbReference type="InterPro" id="IPR011990">
    <property type="entry name" value="TPR-like_helical_dom_sf"/>
</dbReference>
<keyword evidence="1" id="KW-0677">Repeat</keyword>
<comment type="caution">
    <text evidence="4">The sequence shown here is derived from an EMBL/GenBank/DDBJ whole genome shotgun (WGS) entry which is preliminary data.</text>
</comment>
<accession>A0ABD3NV27</accession>
<organism evidence="4 5">
    <name type="scientific">Cyclotella atomus</name>
    <dbReference type="NCBI Taxonomy" id="382360"/>
    <lineage>
        <taxon>Eukaryota</taxon>
        <taxon>Sar</taxon>
        <taxon>Stramenopiles</taxon>
        <taxon>Ochrophyta</taxon>
        <taxon>Bacillariophyta</taxon>
        <taxon>Coscinodiscophyceae</taxon>
        <taxon>Thalassiosirophycidae</taxon>
        <taxon>Stephanodiscales</taxon>
        <taxon>Stephanodiscaceae</taxon>
        <taxon>Cyclotella</taxon>
    </lineage>
</organism>
<dbReference type="SUPFAM" id="SSF48452">
    <property type="entry name" value="TPR-like"/>
    <property type="match status" value="1"/>
</dbReference>
<keyword evidence="5" id="KW-1185">Reference proteome</keyword>
<feature type="compositionally biased region" description="Polar residues" evidence="3">
    <location>
        <begin position="170"/>
        <end position="179"/>
    </location>
</feature>
<feature type="compositionally biased region" description="Low complexity" evidence="3">
    <location>
        <begin position="343"/>
        <end position="364"/>
    </location>
</feature>
<feature type="region of interest" description="Disordered" evidence="3">
    <location>
        <begin position="327"/>
        <end position="455"/>
    </location>
</feature>
<dbReference type="Proteomes" id="UP001530400">
    <property type="component" value="Unassembled WGS sequence"/>
</dbReference>
<feature type="compositionally biased region" description="Basic and acidic residues" evidence="3">
    <location>
        <begin position="421"/>
        <end position="447"/>
    </location>
</feature>
<dbReference type="EMBL" id="JALLPJ020000917">
    <property type="protein sequence ID" value="KAL3779815.1"/>
    <property type="molecule type" value="Genomic_DNA"/>
</dbReference>
<evidence type="ECO:0000256" key="3">
    <source>
        <dbReference type="SAM" id="MobiDB-lite"/>
    </source>
</evidence>
<dbReference type="Gene3D" id="1.25.40.10">
    <property type="entry name" value="Tetratricopeptide repeat domain"/>
    <property type="match status" value="1"/>
</dbReference>
<feature type="compositionally biased region" description="Low complexity" evidence="3">
    <location>
        <begin position="180"/>
        <end position="207"/>
    </location>
</feature>
<dbReference type="AlphaFoldDB" id="A0ABD3NV27"/>
<dbReference type="PANTHER" id="PTHR22904">
    <property type="entry name" value="TPR REPEAT CONTAINING PROTEIN"/>
    <property type="match status" value="1"/>
</dbReference>
<evidence type="ECO:0000256" key="1">
    <source>
        <dbReference type="ARBA" id="ARBA00022737"/>
    </source>
</evidence>
<evidence type="ECO:0000256" key="2">
    <source>
        <dbReference type="ARBA" id="ARBA00022803"/>
    </source>
</evidence>
<feature type="region of interest" description="Disordered" evidence="3">
    <location>
        <begin position="139"/>
        <end position="222"/>
    </location>
</feature>
<dbReference type="PANTHER" id="PTHR22904:SF523">
    <property type="entry name" value="STRESS-INDUCED-PHOSPHOPROTEIN 1"/>
    <property type="match status" value="1"/>
</dbReference>
<name>A0ABD3NV27_9STRA</name>
<proteinExistence type="predicted"/>
<feature type="compositionally biased region" description="Polar residues" evidence="3">
    <location>
        <begin position="381"/>
        <end position="420"/>
    </location>
</feature>
<protein>
    <submittedName>
        <fullName evidence="4">Uncharacterized protein</fullName>
    </submittedName>
</protein>
<evidence type="ECO:0000313" key="5">
    <source>
        <dbReference type="Proteomes" id="UP001530400"/>
    </source>
</evidence>
<gene>
    <name evidence="4" type="ORF">ACHAWO_011928</name>
</gene>
<feature type="compositionally biased region" description="Polar residues" evidence="3">
    <location>
        <begin position="152"/>
        <end position="161"/>
    </location>
</feature>
<reference evidence="4 5" key="1">
    <citation type="submission" date="2024-10" db="EMBL/GenBank/DDBJ databases">
        <title>Updated reference genomes for cyclostephanoid diatoms.</title>
        <authorList>
            <person name="Roberts W.R."/>
            <person name="Alverson A.J."/>
        </authorList>
    </citation>
    <scope>NUCLEOTIDE SEQUENCE [LARGE SCALE GENOMIC DNA]</scope>
    <source>
        <strain evidence="4 5">AJA010-31</strain>
    </source>
</reference>
<keyword evidence="2" id="KW-0802">TPR repeat</keyword>